<evidence type="ECO:0000313" key="1">
    <source>
        <dbReference type="Proteomes" id="UP000095286"/>
    </source>
</evidence>
<proteinExistence type="predicted"/>
<reference evidence="2" key="1">
    <citation type="submission" date="2016-11" db="UniProtKB">
        <authorList>
            <consortium name="WormBaseParasite"/>
        </authorList>
    </citation>
    <scope>IDENTIFICATION</scope>
    <source>
        <strain evidence="2">KR3021</strain>
    </source>
</reference>
<dbReference type="Proteomes" id="UP000095286">
    <property type="component" value="Unplaced"/>
</dbReference>
<evidence type="ECO:0000313" key="2">
    <source>
        <dbReference type="WBParaSite" id="RSKR_0000395750.1"/>
    </source>
</evidence>
<sequence length="147" mass="17086">MFEWFFGKANYEQFSESQVKRIIAEIEDKRIERELAIKEIYEEKERAFKIAEAREQFFWTCPTGILISCLSAFSTLHHKNVLHLLPIGPAIAFIAYQSHFAFGNKTELIMTRLLMDSSSNIVTLKPLTVEDVEERKKCSKQNSSESF</sequence>
<name>A0AC35TTK9_9BILA</name>
<accession>A0AC35TTK9</accession>
<protein>
    <submittedName>
        <fullName evidence="2">Plasminogen receptor (KT)</fullName>
    </submittedName>
</protein>
<organism evidence="1 2">
    <name type="scientific">Rhabditophanes sp. KR3021</name>
    <dbReference type="NCBI Taxonomy" id="114890"/>
    <lineage>
        <taxon>Eukaryota</taxon>
        <taxon>Metazoa</taxon>
        <taxon>Ecdysozoa</taxon>
        <taxon>Nematoda</taxon>
        <taxon>Chromadorea</taxon>
        <taxon>Rhabditida</taxon>
        <taxon>Tylenchina</taxon>
        <taxon>Panagrolaimomorpha</taxon>
        <taxon>Strongyloidoidea</taxon>
        <taxon>Alloionematidae</taxon>
        <taxon>Rhabditophanes</taxon>
    </lineage>
</organism>
<dbReference type="WBParaSite" id="RSKR_0000395750.1">
    <property type="protein sequence ID" value="RSKR_0000395750.1"/>
    <property type="gene ID" value="RSKR_0000395750"/>
</dbReference>